<name>A0A319CXH5_9EURO</name>
<evidence type="ECO:0000256" key="1">
    <source>
        <dbReference type="SAM" id="MobiDB-lite"/>
    </source>
</evidence>
<protein>
    <submittedName>
        <fullName evidence="2">Uncharacterized protein</fullName>
    </submittedName>
</protein>
<dbReference type="EMBL" id="KZ826039">
    <property type="protein sequence ID" value="PYH89261.1"/>
    <property type="molecule type" value="Genomic_DNA"/>
</dbReference>
<evidence type="ECO:0000313" key="3">
    <source>
        <dbReference type="Proteomes" id="UP000247810"/>
    </source>
</evidence>
<dbReference type="VEuPathDB" id="FungiDB:BO71DRAFT_403210"/>
<feature type="non-terminal residue" evidence="2">
    <location>
        <position position="159"/>
    </location>
</feature>
<evidence type="ECO:0000313" key="2">
    <source>
        <dbReference type="EMBL" id="PYH89261.1"/>
    </source>
</evidence>
<gene>
    <name evidence="2" type="ORF">BO71DRAFT_403210</name>
</gene>
<organism evidence="2 3">
    <name type="scientific">Aspergillus ellipticus CBS 707.79</name>
    <dbReference type="NCBI Taxonomy" id="1448320"/>
    <lineage>
        <taxon>Eukaryota</taxon>
        <taxon>Fungi</taxon>
        <taxon>Dikarya</taxon>
        <taxon>Ascomycota</taxon>
        <taxon>Pezizomycotina</taxon>
        <taxon>Eurotiomycetes</taxon>
        <taxon>Eurotiomycetidae</taxon>
        <taxon>Eurotiales</taxon>
        <taxon>Aspergillaceae</taxon>
        <taxon>Aspergillus</taxon>
        <taxon>Aspergillus subgen. Circumdati</taxon>
    </lineage>
</organism>
<feature type="region of interest" description="Disordered" evidence="1">
    <location>
        <begin position="1"/>
        <end position="21"/>
    </location>
</feature>
<dbReference type="AlphaFoldDB" id="A0A319CXH5"/>
<feature type="compositionally biased region" description="Pro residues" evidence="1">
    <location>
        <begin position="130"/>
        <end position="142"/>
    </location>
</feature>
<proteinExistence type="predicted"/>
<keyword evidence="3" id="KW-1185">Reference proteome</keyword>
<reference evidence="2 3" key="1">
    <citation type="submission" date="2018-02" db="EMBL/GenBank/DDBJ databases">
        <title>The genomes of Aspergillus section Nigri reveals drivers in fungal speciation.</title>
        <authorList>
            <consortium name="DOE Joint Genome Institute"/>
            <person name="Vesth T.C."/>
            <person name="Nybo J."/>
            <person name="Theobald S."/>
            <person name="Brandl J."/>
            <person name="Frisvad J.C."/>
            <person name="Nielsen K.F."/>
            <person name="Lyhne E.K."/>
            <person name="Kogle M.E."/>
            <person name="Kuo A."/>
            <person name="Riley R."/>
            <person name="Clum A."/>
            <person name="Nolan M."/>
            <person name="Lipzen A."/>
            <person name="Salamov A."/>
            <person name="Henrissat B."/>
            <person name="Wiebenga A."/>
            <person name="De vries R.P."/>
            <person name="Grigoriev I.V."/>
            <person name="Mortensen U.H."/>
            <person name="Andersen M.R."/>
            <person name="Baker S.E."/>
        </authorList>
    </citation>
    <scope>NUCLEOTIDE SEQUENCE [LARGE SCALE GENOMIC DNA]</scope>
    <source>
        <strain evidence="2 3">CBS 707.79</strain>
    </source>
</reference>
<sequence length="159" mass="16724">MTNTLFRQANQPRDRSSGSSRPAVQGFVLLPYSVFCTYGGRSTIGMTVSMTVGIRSVRARSSPSCHLASISDFGGLAMPNGSSLVACPPGYDTILSDLGSLADSVPSFGGRLWGFDFPVATGGDSDTDSYPPPPPPPPPPPMSRLTRRVCWMGEAPGLL</sequence>
<accession>A0A319CXH5</accession>
<dbReference type="Proteomes" id="UP000247810">
    <property type="component" value="Unassembled WGS sequence"/>
</dbReference>
<feature type="region of interest" description="Disordered" evidence="1">
    <location>
        <begin position="123"/>
        <end position="145"/>
    </location>
</feature>